<dbReference type="CDD" id="cd00158">
    <property type="entry name" value="RHOD"/>
    <property type="match status" value="1"/>
</dbReference>
<gene>
    <name evidence="2" type="ORF">DR980_13245</name>
</gene>
<comment type="caution">
    <text evidence="2">The sequence shown here is derived from an EMBL/GenBank/DDBJ whole genome shotgun (WGS) entry which is preliminary data.</text>
</comment>
<evidence type="ECO:0000313" key="2">
    <source>
        <dbReference type="EMBL" id="RBN49406.1"/>
    </source>
</evidence>
<protein>
    <submittedName>
        <fullName evidence="2">Rhodanese-like domain-containing protein</fullName>
    </submittedName>
</protein>
<name>A0A366AXD9_9FLAO</name>
<accession>A0A366AXD9</accession>
<dbReference type="Gene3D" id="3.40.250.10">
    <property type="entry name" value="Rhodanese-like domain"/>
    <property type="match status" value="1"/>
</dbReference>
<evidence type="ECO:0000313" key="3">
    <source>
        <dbReference type="Proteomes" id="UP000253676"/>
    </source>
</evidence>
<dbReference type="SUPFAM" id="SSF52821">
    <property type="entry name" value="Rhodanese/Cell cycle control phosphatase"/>
    <property type="match status" value="1"/>
</dbReference>
<dbReference type="Pfam" id="PF00581">
    <property type="entry name" value="Rhodanese"/>
    <property type="match status" value="1"/>
</dbReference>
<evidence type="ECO:0000259" key="1">
    <source>
        <dbReference type="PROSITE" id="PS50206"/>
    </source>
</evidence>
<dbReference type="PANTHER" id="PTHR43031">
    <property type="entry name" value="FAD-DEPENDENT OXIDOREDUCTASE"/>
    <property type="match status" value="1"/>
</dbReference>
<dbReference type="SMART" id="SM00450">
    <property type="entry name" value="RHOD"/>
    <property type="match status" value="1"/>
</dbReference>
<dbReference type="InterPro" id="IPR036873">
    <property type="entry name" value="Rhodanese-like_dom_sf"/>
</dbReference>
<organism evidence="2 3">
    <name type="scientific">Flavobacterium psychrolimnae</name>
    <dbReference type="NCBI Taxonomy" id="249351"/>
    <lineage>
        <taxon>Bacteria</taxon>
        <taxon>Pseudomonadati</taxon>
        <taxon>Bacteroidota</taxon>
        <taxon>Flavobacteriia</taxon>
        <taxon>Flavobacteriales</taxon>
        <taxon>Flavobacteriaceae</taxon>
        <taxon>Flavobacterium</taxon>
    </lineage>
</organism>
<dbReference type="InterPro" id="IPR001763">
    <property type="entry name" value="Rhodanese-like_dom"/>
</dbReference>
<dbReference type="OrthoDB" id="9800872at2"/>
<sequence length="106" mass="11932">MFRILKKMFSKSDNSQMENLIKEGALLVDVRTPAEFAEGNVKGSINIPLDQVANKIDRFKGKKYIIVFCRSGNRSAQAKAILEQNGFNNITNGGTWQDVNNLINKR</sequence>
<dbReference type="AlphaFoldDB" id="A0A366AXD9"/>
<reference evidence="2 3" key="1">
    <citation type="submission" date="2018-07" db="EMBL/GenBank/DDBJ databases">
        <title>Complete genome sequence of Flavobacterium psychrolimnae LMG 22018.</title>
        <authorList>
            <person name="Kim D.-U."/>
        </authorList>
    </citation>
    <scope>NUCLEOTIDE SEQUENCE [LARGE SCALE GENOMIC DNA]</scope>
    <source>
        <strain evidence="2 3">LMG 22018</strain>
    </source>
</reference>
<keyword evidence="3" id="KW-1185">Reference proteome</keyword>
<feature type="domain" description="Rhodanese" evidence="1">
    <location>
        <begin position="21"/>
        <end position="105"/>
    </location>
</feature>
<dbReference type="PANTHER" id="PTHR43031:SF1">
    <property type="entry name" value="PYRIDINE NUCLEOTIDE-DISULPHIDE OXIDOREDUCTASE"/>
    <property type="match status" value="1"/>
</dbReference>
<dbReference type="EMBL" id="QNUX01000013">
    <property type="protein sequence ID" value="RBN49406.1"/>
    <property type="molecule type" value="Genomic_DNA"/>
</dbReference>
<proteinExistence type="predicted"/>
<dbReference type="PROSITE" id="PS50206">
    <property type="entry name" value="RHODANESE_3"/>
    <property type="match status" value="1"/>
</dbReference>
<dbReference type="InterPro" id="IPR050229">
    <property type="entry name" value="GlpE_sulfurtransferase"/>
</dbReference>
<dbReference type="Proteomes" id="UP000253676">
    <property type="component" value="Unassembled WGS sequence"/>
</dbReference>